<sequence>MAQVMAIRDMVQAITIRVKAVGAIVQAKPWLSKLSQATQANNNPTTTV</sequence>
<reference evidence="1" key="1">
    <citation type="submission" date="2021-06" db="EMBL/GenBank/DDBJ databases">
        <authorList>
            <person name="Kallberg Y."/>
            <person name="Tangrot J."/>
            <person name="Rosling A."/>
        </authorList>
    </citation>
    <scope>NUCLEOTIDE SEQUENCE</scope>
    <source>
        <strain evidence="1">CL551</strain>
    </source>
</reference>
<dbReference type="AlphaFoldDB" id="A0A9N9GEF1"/>
<keyword evidence="2" id="KW-1185">Reference proteome</keyword>
<dbReference type="EMBL" id="CAJVPV010005823">
    <property type="protein sequence ID" value="CAG8596550.1"/>
    <property type="molecule type" value="Genomic_DNA"/>
</dbReference>
<comment type="caution">
    <text evidence="1">The sequence shown here is derived from an EMBL/GenBank/DDBJ whole genome shotgun (WGS) entry which is preliminary data.</text>
</comment>
<dbReference type="Proteomes" id="UP000789342">
    <property type="component" value="Unassembled WGS sequence"/>
</dbReference>
<name>A0A9N9GEF1_9GLOM</name>
<accession>A0A9N9GEF1</accession>
<proteinExistence type="predicted"/>
<protein>
    <submittedName>
        <fullName evidence="1">19_t:CDS:1</fullName>
    </submittedName>
</protein>
<evidence type="ECO:0000313" key="1">
    <source>
        <dbReference type="EMBL" id="CAG8596550.1"/>
    </source>
</evidence>
<gene>
    <name evidence="1" type="ORF">AMORRO_LOCUS7590</name>
</gene>
<organism evidence="1 2">
    <name type="scientific">Acaulospora morrowiae</name>
    <dbReference type="NCBI Taxonomy" id="94023"/>
    <lineage>
        <taxon>Eukaryota</taxon>
        <taxon>Fungi</taxon>
        <taxon>Fungi incertae sedis</taxon>
        <taxon>Mucoromycota</taxon>
        <taxon>Glomeromycotina</taxon>
        <taxon>Glomeromycetes</taxon>
        <taxon>Diversisporales</taxon>
        <taxon>Acaulosporaceae</taxon>
        <taxon>Acaulospora</taxon>
    </lineage>
</organism>
<evidence type="ECO:0000313" key="2">
    <source>
        <dbReference type="Proteomes" id="UP000789342"/>
    </source>
</evidence>